<feature type="transmembrane region" description="Helical" evidence="1">
    <location>
        <begin position="37"/>
        <end position="54"/>
    </location>
</feature>
<evidence type="ECO:0000256" key="1">
    <source>
        <dbReference type="SAM" id="Phobius"/>
    </source>
</evidence>
<dbReference type="Pfam" id="PF02517">
    <property type="entry name" value="Rce1-like"/>
    <property type="match status" value="1"/>
</dbReference>
<dbReference type="Proteomes" id="UP000275473">
    <property type="component" value="Unassembled WGS sequence"/>
</dbReference>
<dbReference type="RefSeq" id="WP_123165947.1">
    <property type="nucleotide sequence ID" value="NZ_RIAX01000009.1"/>
</dbReference>
<dbReference type="InterPro" id="IPR003675">
    <property type="entry name" value="Rce1/LyrA-like_dom"/>
</dbReference>
<keyword evidence="1" id="KW-0812">Transmembrane</keyword>
<feature type="transmembrane region" description="Helical" evidence="1">
    <location>
        <begin position="236"/>
        <end position="254"/>
    </location>
</feature>
<dbReference type="InterPro" id="IPR052710">
    <property type="entry name" value="CAAX_protease"/>
</dbReference>
<feature type="transmembrane region" description="Helical" evidence="1">
    <location>
        <begin position="196"/>
        <end position="216"/>
    </location>
</feature>
<keyword evidence="3" id="KW-0378">Hydrolase</keyword>
<accession>A0A3M8P662</accession>
<dbReference type="OrthoDB" id="8607342at2"/>
<sequence>MFEEMKIRHFLIWCFVGFVVAIVWFLQLPMDAYTGDLIVQVIMYIVVPGWFFAYHFQKQQVPLSRVVFAKGVKSWIAPMLGVVVLLILFSTGMMWLQMLALLQVAPWLVDLILEPVPLPDNTLYLVLTALILSVIGPIAEEFIFRGLLLKRLIRKTSMWGGVLISSILFGILHADIVGAFLFGVIASLLYLRTGNLLLPILLHVFNNTIAVLLMFVPPDQPQWLALTDSSDIYANALPFGLILLVSSLGMAWVVTRLVRGFQEDKKEQEDVVV</sequence>
<reference evidence="3 4" key="1">
    <citation type="journal article" date="2018" name="Int. J. Syst. Evol. Microbiol.">
        <title>Planococcus salinus sp. nov., a moderately halophilic bacterium isolated from a saline-alkali soil.</title>
        <authorList>
            <person name="Gan L."/>
        </authorList>
    </citation>
    <scope>NUCLEOTIDE SEQUENCE [LARGE SCALE GENOMIC DNA]</scope>
    <source>
        <strain evidence="3 4">LCB217</strain>
    </source>
</reference>
<evidence type="ECO:0000259" key="2">
    <source>
        <dbReference type="Pfam" id="PF02517"/>
    </source>
</evidence>
<keyword evidence="1" id="KW-1133">Transmembrane helix</keyword>
<name>A0A3M8P662_9BACL</name>
<dbReference type="GO" id="GO:0080120">
    <property type="term" value="P:CAAX-box protein maturation"/>
    <property type="evidence" value="ECO:0007669"/>
    <property type="project" value="UniProtKB-ARBA"/>
</dbReference>
<proteinExistence type="predicted"/>
<feature type="transmembrane region" description="Helical" evidence="1">
    <location>
        <begin position="160"/>
        <end position="190"/>
    </location>
</feature>
<keyword evidence="4" id="KW-1185">Reference proteome</keyword>
<protein>
    <submittedName>
        <fullName evidence="3">CPBP family intramembrane metalloprotease</fullName>
    </submittedName>
</protein>
<dbReference type="EMBL" id="RIAX01000009">
    <property type="protein sequence ID" value="RNF38891.1"/>
    <property type="molecule type" value="Genomic_DNA"/>
</dbReference>
<feature type="transmembrane region" description="Helical" evidence="1">
    <location>
        <begin position="7"/>
        <end position="25"/>
    </location>
</feature>
<feature type="transmembrane region" description="Helical" evidence="1">
    <location>
        <begin position="75"/>
        <end position="102"/>
    </location>
</feature>
<feature type="domain" description="CAAX prenyl protease 2/Lysostaphin resistance protein A-like" evidence="2">
    <location>
        <begin position="125"/>
        <end position="209"/>
    </location>
</feature>
<organism evidence="3 4">
    <name type="scientific">Planococcus salinus</name>
    <dbReference type="NCBI Taxonomy" id="1848460"/>
    <lineage>
        <taxon>Bacteria</taxon>
        <taxon>Bacillati</taxon>
        <taxon>Bacillota</taxon>
        <taxon>Bacilli</taxon>
        <taxon>Bacillales</taxon>
        <taxon>Caryophanaceae</taxon>
        <taxon>Planococcus</taxon>
    </lineage>
</organism>
<evidence type="ECO:0000313" key="3">
    <source>
        <dbReference type="EMBL" id="RNF38891.1"/>
    </source>
</evidence>
<keyword evidence="3" id="KW-0645">Protease</keyword>
<evidence type="ECO:0000313" key="4">
    <source>
        <dbReference type="Proteomes" id="UP000275473"/>
    </source>
</evidence>
<dbReference type="GO" id="GO:0004175">
    <property type="term" value="F:endopeptidase activity"/>
    <property type="evidence" value="ECO:0007669"/>
    <property type="project" value="UniProtKB-ARBA"/>
</dbReference>
<gene>
    <name evidence="3" type="ORF">EEX84_12285</name>
</gene>
<comment type="caution">
    <text evidence="3">The sequence shown here is derived from an EMBL/GenBank/DDBJ whole genome shotgun (WGS) entry which is preliminary data.</text>
</comment>
<dbReference type="GO" id="GO:0006508">
    <property type="term" value="P:proteolysis"/>
    <property type="evidence" value="ECO:0007669"/>
    <property type="project" value="UniProtKB-KW"/>
</dbReference>
<keyword evidence="3" id="KW-0482">Metalloprotease</keyword>
<keyword evidence="1" id="KW-0472">Membrane</keyword>
<dbReference type="AlphaFoldDB" id="A0A3M8P662"/>
<dbReference type="PANTHER" id="PTHR36435:SF1">
    <property type="entry name" value="CAAX AMINO TERMINAL PROTEASE FAMILY PROTEIN"/>
    <property type="match status" value="1"/>
</dbReference>
<dbReference type="PANTHER" id="PTHR36435">
    <property type="entry name" value="SLR1288 PROTEIN"/>
    <property type="match status" value="1"/>
</dbReference>
<dbReference type="GO" id="GO:0008237">
    <property type="term" value="F:metallopeptidase activity"/>
    <property type="evidence" value="ECO:0007669"/>
    <property type="project" value="UniProtKB-KW"/>
</dbReference>